<dbReference type="AlphaFoldDB" id="A0A1R2C368"/>
<accession>A0A1R2C368</accession>
<dbReference type="SMART" id="SM00355">
    <property type="entry name" value="ZnF_C2H2"/>
    <property type="match status" value="2"/>
</dbReference>
<dbReference type="OrthoDB" id="3437960at2759"/>
<dbReference type="Proteomes" id="UP000187209">
    <property type="component" value="Unassembled WGS sequence"/>
</dbReference>
<proteinExistence type="predicted"/>
<keyword evidence="1" id="KW-0863">Zinc-finger</keyword>
<reference evidence="3 4" key="1">
    <citation type="submission" date="2016-11" db="EMBL/GenBank/DDBJ databases">
        <title>The macronuclear genome of Stentor coeruleus: a giant cell with tiny introns.</title>
        <authorList>
            <person name="Slabodnick M."/>
            <person name="Ruby J.G."/>
            <person name="Reiff S.B."/>
            <person name="Swart E.C."/>
            <person name="Gosai S."/>
            <person name="Prabakaran S."/>
            <person name="Witkowska E."/>
            <person name="Larue G.E."/>
            <person name="Fisher S."/>
            <person name="Freeman R.M."/>
            <person name="Gunawardena J."/>
            <person name="Chu W."/>
            <person name="Stover N.A."/>
            <person name="Gregory B.D."/>
            <person name="Nowacki M."/>
            <person name="Derisi J."/>
            <person name="Roy S.W."/>
            <person name="Marshall W.F."/>
            <person name="Sood P."/>
        </authorList>
    </citation>
    <scope>NUCLEOTIDE SEQUENCE [LARGE SCALE GENOMIC DNA]</scope>
    <source>
        <strain evidence="3">WM001</strain>
    </source>
</reference>
<evidence type="ECO:0000259" key="2">
    <source>
        <dbReference type="PROSITE" id="PS50157"/>
    </source>
</evidence>
<evidence type="ECO:0000313" key="4">
    <source>
        <dbReference type="Proteomes" id="UP000187209"/>
    </source>
</evidence>
<dbReference type="PROSITE" id="PS50157">
    <property type="entry name" value="ZINC_FINGER_C2H2_2"/>
    <property type="match status" value="2"/>
</dbReference>
<keyword evidence="1" id="KW-0862">Zinc</keyword>
<sequence>MVKREISLNPINCTYPSCRKLLSSKYNLKRHIEFCHQGVRPHECSICFKRFSSKQNKLEHIRLEHSYSLQGVIDNNIPDKIVKAEIDIPNLSKLLRKSYDPDLRPLSKIERIYLFPEGIDPIILPSLKSENDNSKLLPRLSEIKYL</sequence>
<dbReference type="SUPFAM" id="SSF57667">
    <property type="entry name" value="beta-beta-alpha zinc fingers"/>
    <property type="match status" value="1"/>
</dbReference>
<dbReference type="Gene3D" id="3.30.160.60">
    <property type="entry name" value="Classic Zinc Finger"/>
    <property type="match status" value="2"/>
</dbReference>
<dbReference type="InterPro" id="IPR036236">
    <property type="entry name" value="Znf_C2H2_sf"/>
</dbReference>
<organism evidence="3 4">
    <name type="scientific">Stentor coeruleus</name>
    <dbReference type="NCBI Taxonomy" id="5963"/>
    <lineage>
        <taxon>Eukaryota</taxon>
        <taxon>Sar</taxon>
        <taxon>Alveolata</taxon>
        <taxon>Ciliophora</taxon>
        <taxon>Postciliodesmatophora</taxon>
        <taxon>Heterotrichea</taxon>
        <taxon>Heterotrichida</taxon>
        <taxon>Stentoridae</taxon>
        <taxon>Stentor</taxon>
    </lineage>
</organism>
<dbReference type="EMBL" id="MPUH01000302">
    <property type="protein sequence ID" value="OMJ83484.1"/>
    <property type="molecule type" value="Genomic_DNA"/>
</dbReference>
<dbReference type="GO" id="GO:0008270">
    <property type="term" value="F:zinc ion binding"/>
    <property type="evidence" value="ECO:0007669"/>
    <property type="project" value="UniProtKB-KW"/>
</dbReference>
<feature type="domain" description="C2H2-type" evidence="2">
    <location>
        <begin position="42"/>
        <end position="66"/>
    </location>
</feature>
<evidence type="ECO:0000256" key="1">
    <source>
        <dbReference type="PROSITE-ProRule" id="PRU00042"/>
    </source>
</evidence>
<dbReference type="PROSITE" id="PS00028">
    <property type="entry name" value="ZINC_FINGER_C2H2_1"/>
    <property type="match status" value="2"/>
</dbReference>
<evidence type="ECO:0000313" key="3">
    <source>
        <dbReference type="EMBL" id="OMJ83484.1"/>
    </source>
</evidence>
<name>A0A1R2C368_9CILI</name>
<keyword evidence="1" id="KW-0479">Metal-binding</keyword>
<dbReference type="InterPro" id="IPR013087">
    <property type="entry name" value="Znf_C2H2_type"/>
</dbReference>
<feature type="domain" description="C2H2-type" evidence="2">
    <location>
        <begin position="11"/>
        <end position="41"/>
    </location>
</feature>
<gene>
    <name evidence="3" type="ORF">SteCoe_15587</name>
</gene>
<comment type="caution">
    <text evidence="3">The sequence shown here is derived from an EMBL/GenBank/DDBJ whole genome shotgun (WGS) entry which is preliminary data.</text>
</comment>
<protein>
    <recommendedName>
        <fullName evidence="2">C2H2-type domain-containing protein</fullName>
    </recommendedName>
</protein>
<keyword evidence="4" id="KW-1185">Reference proteome</keyword>